<comment type="caution">
    <text evidence="8">The sequence shown here is derived from an EMBL/GenBank/DDBJ whole genome shotgun (WGS) entry which is preliminary data.</text>
</comment>
<dbReference type="PANTHER" id="PTHR10783:SF46">
    <property type="entry name" value="PROTEIN ERD1 HOMOLOG 2"/>
    <property type="match status" value="1"/>
</dbReference>
<evidence type="ECO:0000256" key="3">
    <source>
        <dbReference type="ARBA" id="ARBA00022989"/>
    </source>
</evidence>
<dbReference type="PROSITE" id="PS51380">
    <property type="entry name" value="EXS"/>
    <property type="match status" value="1"/>
</dbReference>
<dbReference type="GO" id="GO:0005737">
    <property type="term" value="C:cytoplasm"/>
    <property type="evidence" value="ECO:0007669"/>
    <property type="project" value="TreeGrafter"/>
</dbReference>
<keyword evidence="9" id="KW-1185">Reference proteome</keyword>
<comment type="subcellular location">
    <subcellularLocation>
        <location evidence="1">Membrane</location>
        <topology evidence="1">Multi-pass membrane protein</topology>
    </subcellularLocation>
</comment>
<feature type="region of interest" description="Disordered" evidence="5">
    <location>
        <begin position="354"/>
        <end position="448"/>
    </location>
</feature>
<dbReference type="Pfam" id="PF03124">
    <property type="entry name" value="EXS"/>
    <property type="match status" value="1"/>
</dbReference>
<feature type="compositionally biased region" description="Polar residues" evidence="5">
    <location>
        <begin position="357"/>
        <end position="368"/>
    </location>
</feature>
<feature type="domain" description="EXS" evidence="7">
    <location>
        <begin position="239"/>
        <end position="567"/>
    </location>
</feature>
<dbReference type="EMBL" id="JAAAUQ010000164">
    <property type="protein sequence ID" value="KAF9153605.1"/>
    <property type="molecule type" value="Genomic_DNA"/>
</dbReference>
<dbReference type="InterPro" id="IPR004342">
    <property type="entry name" value="EXS_C"/>
</dbReference>
<name>A0A9P5S2P7_9FUNG</name>
<keyword evidence="3 6" id="KW-1133">Transmembrane helix</keyword>
<reference evidence="8" key="1">
    <citation type="journal article" date="2020" name="Fungal Divers.">
        <title>Resolving the Mortierellaceae phylogeny through synthesis of multi-gene phylogenetics and phylogenomics.</title>
        <authorList>
            <person name="Vandepol N."/>
            <person name="Liber J."/>
            <person name="Desiro A."/>
            <person name="Na H."/>
            <person name="Kennedy M."/>
            <person name="Barry K."/>
            <person name="Grigoriev I.V."/>
            <person name="Miller A.N."/>
            <person name="O'Donnell K."/>
            <person name="Stajich J.E."/>
            <person name="Bonito G."/>
        </authorList>
    </citation>
    <scope>NUCLEOTIDE SEQUENCE</scope>
    <source>
        <strain evidence="8">NRRL 6426</strain>
    </source>
</reference>
<keyword evidence="2 6" id="KW-0812">Transmembrane</keyword>
<feature type="transmembrane region" description="Helical" evidence="6">
    <location>
        <begin position="81"/>
        <end position="104"/>
    </location>
</feature>
<dbReference type="PANTHER" id="PTHR10783">
    <property type="entry name" value="XENOTROPIC AND POLYTROPIC RETROVIRUS RECEPTOR 1-RELATED"/>
    <property type="match status" value="1"/>
</dbReference>
<feature type="transmembrane region" description="Helical" evidence="6">
    <location>
        <begin position="319"/>
        <end position="337"/>
    </location>
</feature>
<evidence type="ECO:0000256" key="2">
    <source>
        <dbReference type="ARBA" id="ARBA00022692"/>
    </source>
</evidence>
<evidence type="ECO:0000313" key="9">
    <source>
        <dbReference type="Proteomes" id="UP000748756"/>
    </source>
</evidence>
<sequence>MDIGNIFEEWDFSGTVPLPYRVLLMGCIGIFAWASNLHILTHLRVDVSNLLFNSPPLSGVYTNHPRHSREKYASKSSPIVVLYRSIYTLGIAFLFMVLVNMWMYKWVVAGSEPMEQRNTNAKSGSPSLAAGDARGGMGLTGNPRVGIMVPILGYLSIVLMVFIPFNVLFKKERYRFLRSMKKALFSGFKSEVTFADVILADILTSFARVFGDLAVALCLMFLDRDGSNTDACYSSILVPIMTSGTWVHEQMDSIPYCIRLRQCLAEYIESSYTVERHFMNALKYASAFPVIIISSMQKSSKAASMKGIEYNGYFSDNSLFRLWLFFVAINSFYSFYWDIYHDWSLIQAQPAGRPSPSCGTPTIATTPNMGAHSRMTPTPLSPTTPKSAPGTFGDINGAASNNNNGKPLGSPSLNTGNNNSGINNNNSNNNNNNAGIGNGNSNNNHTNGNSTLNLSSAYANNRKLSRWLAFGWGMRSQLHYEDRLFYIMAVVLDFLLRTTWMLKLVSNIQIEEYEGGVFTMECLEVLRRWIWVLFRLESELVKKTAGSHSDESSSNPASMGLLMNESDMDGNNSEIMMENLESWQK</sequence>
<dbReference type="GO" id="GO:0016020">
    <property type="term" value="C:membrane"/>
    <property type="evidence" value="ECO:0007669"/>
    <property type="project" value="UniProtKB-SubCell"/>
</dbReference>
<feature type="transmembrane region" description="Helical" evidence="6">
    <location>
        <begin position="147"/>
        <end position="169"/>
    </location>
</feature>
<keyword evidence="4 6" id="KW-0472">Membrane</keyword>
<accession>A0A9P5S2P7</accession>
<evidence type="ECO:0000256" key="5">
    <source>
        <dbReference type="SAM" id="MobiDB-lite"/>
    </source>
</evidence>
<dbReference type="Proteomes" id="UP000748756">
    <property type="component" value="Unassembled WGS sequence"/>
</dbReference>
<feature type="compositionally biased region" description="Low complexity" evidence="5">
    <location>
        <begin position="412"/>
        <end position="448"/>
    </location>
</feature>
<evidence type="ECO:0000259" key="7">
    <source>
        <dbReference type="PROSITE" id="PS51380"/>
    </source>
</evidence>
<protein>
    <submittedName>
        <fullName evidence="8">Protein-ER retention protein</fullName>
    </submittedName>
</protein>
<evidence type="ECO:0000256" key="1">
    <source>
        <dbReference type="ARBA" id="ARBA00004141"/>
    </source>
</evidence>
<gene>
    <name evidence="8" type="primary">ERD1</name>
    <name evidence="8" type="ORF">BG015_003039</name>
</gene>
<dbReference type="AlphaFoldDB" id="A0A9P5S2P7"/>
<dbReference type="OrthoDB" id="2159384at2759"/>
<feature type="transmembrane region" description="Helical" evidence="6">
    <location>
        <begin position="20"/>
        <end position="40"/>
    </location>
</feature>
<evidence type="ECO:0000256" key="4">
    <source>
        <dbReference type="ARBA" id="ARBA00023136"/>
    </source>
</evidence>
<feature type="compositionally biased region" description="Low complexity" evidence="5">
    <location>
        <begin position="376"/>
        <end position="385"/>
    </location>
</feature>
<organism evidence="8 9">
    <name type="scientific">Linnemannia schmuckeri</name>
    <dbReference type="NCBI Taxonomy" id="64567"/>
    <lineage>
        <taxon>Eukaryota</taxon>
        <taxon>Fungi</taxon>
        <taxon>Fungi incertae sedis</taxon>
        <taxon>Mucoromycota</taxon>
        <taxon>Mortierellomycotina</taxon>
        <taxon>Mortierellomycetes</taxon>
        <taxon>Mortierellales</taxon>
        <taxon>Mortierellaceae</taxon>
        <taxon>Linnemannia</taxon>
    </lineage>
</organism>
<proteinExistence type="predicted"/>
<evidence type="ECO:0000256" key="6">
    <source>
        <dbReference type="SAM" id="Phobius"/>
    </source>
</evidence>
<evidence type="ECO:0000313" key="8">
    <source>
        <dbReference type="EMBL" id="KAF9153605.1"/>
    </source>
</evidence>